<gene>
    <name evidence="4 8" type="primary">adk</name>
    <name evidence="8" type="ORF">EMLJLAPB_01194</name>
</gene>
<evidence type="ECO:0000259" key="7">
    <source>
        <dbReference type="Pfam" id="PF05191"/>
    </source>
</evidence>
<dbReference type="SUPFAM" id="SSF52540">
    <property type="entry name" value="P-loop containing nucleoside triphosphate hydrolases"/>
    <property type="match status" value="1"/>
</dbReference>
<feature type="binding site" evidence="4">
    <location>
        <position position="110"/>
    </location>
    <ligand>
        <name>AMP</name>
        <dbReference type="ChEBI" id="CHEBI:456215"/>
    </ligand>
</feature>
<dbReference type="EC" id="2.7.4.3" evidence="4 6"/>
<keyword evidence="1 4" id="KW-0808">Transferase</keyword>
<organism evidence="8 9">
    <name type="scientific">Candidatus Argoarchaeum ethanivorans</name>
    <dbReference type="NCBI Taxonomy" id="2608793"/>
    <lineage>
        <taxon>Archaea</taxon>
        <taxon>Methanobacteriati</taxon>
        <taxon>Methanobacteriota</taxon>
        <taxon>Stenosarchaea group</taxon>
        <taxon>Methanomicrobia</taxon>
        <taxon>Methanosarcinales</taxon>
        <taxon>Methanosarcinales incertae sedis</taxon>
        <taxon>GOM Arc I cluster</taxon>
        <taxon>Candidatus Argoarchaeum</taxon>
    </lineage>
</organism>
<feature type="binding site" evidence="4">
    <location>
        <position position="168"/>
    </location>
    <ligand>
        <name>Zn(2+)</name>
        <dbReference type="ChEBI" id="CHEBI:29105"/>
        <note>structural</note>
    </ligand>
</feature>
<comment type="similarity">
    <text evidence="4 5">Belongs to the adenylate kinase family.</text>
</comment>
<evidence type="ECO:0000256" key="2">
    <source>
        <dbReference type="ARBA" id="ARBA00022741"/>
    </source>
</evidence>
<feature type="binding site" evidence="4">
    <location>
        <position position="146"/>
    </location>
    <ligand>
        <name>Zn(2+)</name>
        <dbReference type="ChEBI" id="CHEBI:29105"/>
        <note>structural</note>
    </ligand>
</feature>
<dbReference type="InterPro" id="IPR006259">
    <property type="entry name" value="Adenyl_kin_sub"/>
</dbReference>
<proteinExistence type="inferred from homology"/>
<dbReference type="NCBIfam" id="NF001380">
    <property type="entry name" value="PRK00279.1-2"/>
    <property type="match status" value="1"/>
</dbReference>
<dbReference type="UniPathway" id="UPA00588">
    <property type="reaction ID" value="UER00649"/>
</dbReference>
<keyword evidence="2 4" id="KW-0547">Nucleotide-binding</keyword>
<comment type="caution">
    <text evidence="8">The sequence shown here is derived from an EMBL/GenBank/DDBJ whole genome shotgun (WGS) entry which is preliminary data.</text>
</comment>
<evidence type="ECO:0000256" key="6">
    <source>
        <dbReference type="RuleBase" id="RU003331"/>
    </source>
</evidence>
<feature type="binding site" evidence="4">
    <location>
        <begin position="103"/>
        <end position="106"/>
    </location>
    <ligand>
        <name>AMP</name>
        <dbReference type="ChEBI" id="CHEBI:456215"/>
    </ligand>
</feature>
<dbReference type="FunFam" id="3.40.50.300:FF:000106">
    <property type="entry name" value="Adenylate kinase mitochondrial"/>
    <property type="match status" value="1"/>
</dbReference>
<feature type="binding site" evidence="4">
    <location>
        <position position="148"/>
    </location>
    <ligand>
        <name>Zn(2+)</name>
        <dbReference type="ChEBI" id="CHEBI:29105"/>
        <note>structural</note>
    </ligand>
</feature>
<comment type="subunit">
    <text evidence="4 6">Monomer.</text>
</comment>
<dbReference type="PANTHER" id="PTHR23359">
    <property type="entry name" value="NUCLEOTIDE KINASE"/>
    <property type="match status" value="1"/>
</dbReference>
<keyword evidence="3 4" id="KW-0418">Kinase</keyword>
<name>A0A811TF45_9EURY</name>
<dbReference type="InterPro" id="IPR033690">
    <property type="entry name" value="Adenylat_kinase_CS"/>
</dbReference>
<feature type="binding site" evidence="4">
    <location>
        <begin position="75"/>
        <end position="77"/>
    </location>
    <ligand>
        <name>AMP</name>
        <dbReference type="ChEBI" id="CHEBI:456215"/>
    </ligand>
</feature>
<accession>A0A811TF45</accession>
<dbReference type="NCBIfam" id="TIGR01351">
    <property type="entry name" value="adk"/>
    <property type="match status" value="1"/>
</dbReference>
<evidence type="ECO:0000256" key="1">
    <source>
        <dbReference type="ARBA" id="ARBA00022679"/>
    </source>
</evidence>
<dbReference type="InterPro" id="IPR007862">
    <property type="entry name" value="Adenylate_kinase_lid-dom"/>
</dbReference>
<dbReference type="GO" id="GO:0004017">
    <property type="term" value="F:AMP kinase activity"/>
    <property type="evidence" value="ECO:0007669"/>
    <property type="project" value="UniProtKB-UniRule"/>
</dbReference>
<keyword evidence="4" id="KW-0862">Zinc</keyword>
<comment type="pathway">
    <text evidence="4">Purine metabolism; AMP biosynthesis via salvage pathway; AMP from ADP: step 1/1.</text>
</comment>
<dbReference type="GO" id="GO:0005524">
    <property type="term" value="F:ATP binding"/>
    <property type="evidence" value="ECO:0007669"/>
    <property type="project" value="UniProtKB-UniRule"/>
</dbReference>
<feature type="binding site" evidence="4">
    <location>
        <position position="49"/>
    </location>
    <ligand>
        <name>AMP</name>
        <dbReference type="ChEBI" id="CHEBI:456215"/>
    </ligand>
</feature>
<dbReference type="InterPro" id="IPR000850">
    <property type="entry name" value="Adenylat/UMP-CMP_kin"/>
</dbReference>
<keyword evidence="4 6" id="KW-0067">ATP-binding</keyword>
<dbReference type="InterPro" id="IPR027417">
    <property type="entry name" value="P-loop_NTPase"/>
</dbReference>
<keyword evidence="4" id="KW-0963">Cytoplasm</keyword>
<evidence type="ECO:0000256" key="3">
    <source>
        <dbReference type="ARBA" id="ARBA00022777"/>
    </source>
</evidence>
<dbReference type="Pfam" id="PF05191">
    <property type="entry name" value="ADK_lid"/>
    <property type="match status" value="1"/>
</dbReference>
<sequence length="231" mass="26009">MAKELKTIKLCNLEEMYKMRLVLLGPPGAGKGTQAKRIADKYQIPHISTGDILRENLGAGTELGLKAKTYMDKGELVPDNVLIDIIKERLLKPDCSSRFLLDGYPRTISQAEALNQILADTQLDMVLNITVPDEELLKRLSGRRMCKCGASYHTEFNPPKIMNVCDVCGSTLYQRDDDKKEAIKNRLKVYAKQTQPLIDYYVNLSMLKTVDGTESIDNIFAEITSILDTYE</sequence>
<protein>
    <recommendedName>
        <fullName evidence="4 6">Adenylate kinase</fullName>
        <shortName evidence="4">AK</shortName>
        <ecNumber evidence="4 6">2.7.4.3</ecNumber>
    </recommendedName>
    <alternativeName>
        <fullName evidence="4">ATP-AMP transphosphorylase</fullName>
    </alternativeName>
    <alternativeName>
        <fullName evidence="4">ATP:AMP phosphotransferase</fullName>
    </alternativeName>
    <alternativeName>
        <fullName evidence="4">Adenylate monophosphate kinase</fullName>
    </alternativeName>
</protein>
<feature type="domain" description="Adenylate kinase active site lid" evidence="7">
    <location>
        <begin position="143"/>
        <end position="177"/>
    </location>
</feature>
<dbReference type="GO" id="GO:0005737">
    <property type="term" value="C:cytoplasm"/>
    <property type="evidence" value="ECO:0007669"/>
    <property type="project" value="UniProtKB-SubCell"/>
</dbReference>
<evidence type="ECO:0000256" key="5">
    <source>
        <dbReference type="RuleBase" id="RU003330"/>
    </source>
</evidence>
<dbReference type="GO" id="GO:0008270">
    <property type="term" value="F:zinc ion binding"/>
    <property type="evidence" value="ECO:0007669"/>
    <property type="project" value="UniProtKB-UniRule"/>
</dbReference>
<comment type="subcellular location">
    <subcellularLocation>
        <location evidence="4 6">Cytoplasm</location>
    </subcellularLocation>
</comment>
<dbReference type="GO" id="GO:0044209">
    <property type="term" value="P:AMP salvage"/>
    <property type="evidence" value="ECO:0007669"/>
    <property type="project" value="UniProtKB-UniRule"/>
</dbReference>
<comment type="domain">
    <text evidence="4">Consists of three domains, a large central CORE domain and two small peripheral domains, NMPbind and LID, which undergo movements during catalysis. The LID domain closes over the site of phosphoryl transfer upon ATP binding. Assembling and dissambling the active center during each catalytic cycle provides an effective means to prevent ATP hydrolysis. Some bacteria have evolved a zinc-coordinating structure that stabilizes the LID domain.</text>
</comment>
<keyword evidence="4" id="KW-0545">Nucleotide biosynthesis</keyword>
<dbReference type="Proteomes" id="UP000634805">
    <property type="component" value="Unassembled WGS sequence"/>
</dbReference>
<dbReference type="NCBIfam" id="NF011100">
    <property type="entry name" value="PRK14527.1"/>
    <property type="match status" value="1"/>
</dbReference>
<comment type="catalytic activity">
    <reaction evidence="4 6">
        <text>AMP + ATP = 2 ADP</text>
        <dbReference type="Rhea" id="RHEA:12973"/>
        <dbReference type="ChEBI" id="CHEBI:30616"/>
        <dbReference type="ChEBI" id="CHEBI:456215"/>
        <dbReference type="ChEBI" id="CHEBI:456216"/>
        <dbReference type="EC" id="2.7.4.3"/>
    </reaction>
</comment>
<evidence type="ECO:0000256" key="4">
    <source>
        <dbReference type="HAMAP-Rule" id="MF_00235"/>
    </source>
</evidence>
<keyword evidence="4" id="KW-0479">Metal-binding</keyword>
<dbReference type="CDD" id="cd01428">
    <property type="entry name" value="ADK"/>
    <property type="match status" value="1"/>
</dbReference>
<evidence type="ECO:0000313" key="8">
    <source>
        <dbReference type="EMBL" id="CAD6495102.1"/>
    </source>
</evidence>
<evidence type="ECO:0000313" key="9">
    <source>
        <dbReference type="Proteomes" id="UP000634805"/>
    </source>
</evidence>
<comment type="caution">
    <text evidence="4">Lacks conserved residue(s) required for the propagation of feature annotation.</text>
</comment>
<dbReference type="PRINTS" id="PR00094">
    <property type="entry name" value="ADENYLTKNASE"/>
</dbReference>
<feature type="binding site" evidence="4">
    <location>
        <position position="175"/>
    </location>
    <ligand>
        <name>AMP</name>
        <dbReference type="ChEBI" id="CHEBI:456215"/>
    </ligand>
</feature>
<feature type="binding site" evidence="4">
    <location>
        <begin position="28"/>
        <end position="33"/>
    </location>
    <ligand>
        <name>ATP</name>
        <dbReference type="ChEBI" id="CHEBI:30616"/>
    </ligand>
</feature>
<dbReference type="EMBL" id="CAJHIS010000060">
    <property type="protein sequence ID" value="CAD6495102.1"/>
    <property type="molecule type" value="Genomic_DNA"/>
</dbReference>
<dbReference type="Pfam" id="PF00406">
    <property type="entry name" value="ADK"/>
    <property type="match status" value="1"/>
</dbReference>
<feature type="binding site" evidence="4">
    <location>
        <position position="143"/>
    </location>
    <ligand>
        <name>ATP</name>
        <dbReference type="ChEBI" id="CHEBI:30616"/>
    </ligand>
</feature>
<dbReference type="NCBIfam" id="NF001381">
    <property type="entry name" value="PRK00279.1-3"/>
    <property type="match status" value="1"/>
</dbReference>
<comment type="function">
    <text evidence="4">Catalyzes the reversible transfer of the terminal phosphate group between ATP and AMP. Plays an important role in cellular energy homeostasis and in adenine nucleotide metabolism.</text>
</comment>
<dbReference type="PROSITE" id="PS00113">
    <property type="entry name" value="ADENYLATE_KINASE"/>
    <property type="match status" value="1"/>
</dbReference>
<feature type="binding site" evidence="4">
    <location>
        <position position="186"/>
    </location>
    <ligand>
        <name>AMP</name>
        <dbReference type="ChEBI" id="CHEBI:456215"/>
    </ligand>
</feature>
<dbReference type="HAMAP" id="MF_00235">
    <property type="entry name" value="Adenylate_kinase_Adk"/>
    <property type="match status" value="1"/>
</dbReference>
<feature type="region of interest" description="NMP" evidence="4">
    <location>
        <begin position="48"/>
        <end position="77"/>
    </location>
</feature>
<feature type="binding site" evidence="4">
    <location>
        <position position="214"/>
    </location>
    <ligand>
        <name>ATP</name>
        <dbReference type="ChEBI" id="CHEBI:30616"/>
    </ligand>
</feature>
<dbReference type="AlphaFoldDB" id="A0A811TF45"/>
<dbReference type="Gene3D" id="3.40.50.300">
    <property type="entry name" value="P-loop containing nucleotide triphosphate hydrolases"/>
    <property type="match status" value="1"/>
</dbReference>
<reference evidence="8" key="1">
    <citation type="submission" date="2020-10" db="EMBL/GenBank/DDBJ databases">
        <authorList>
            <person name="Hahn C.J."/>
            <person name="Laso-Perez R."/>
            <person name="Vulcano F."/>
            <person name="Vaziourakis K.-M."/>
            <person name="Stokke R."/>
            <person name="Steen I.H."/>
            <person name="Teske A."/>
            <person name="Boetius A."/>
            <person name="Liebeke M."/>
            <person name="Amann R."/>
            <person name="Knittel K."/>
        </authorList>
    </citation>
    <scope>NUCLEOTIDE SEQUENCE</scope>
    <source>
        <strain evidence="8">Gfbio:e3339647-f889-4370-9287-4fb5cb688e4c:AG392D22_GoMArc1</strain>
    </source>
</reference>
<feature type="binding site" evidence="4">
    <location>
        <position position="54"/>
    </location>
    <ligand>
        <name>AMP</name>
        <dbReference type="ChEBI" id="CHEBI:456215"/>
    </ligand>
</feature>
<feature type="binding site" evidence="4">
    <location>
        <position position="165"/>
    </location>
    <ligand>
        <name>Zn(2+)</name>
        <dbReference type="ChEBI" id="CHEBI:29105"/>
        <note>structural</note>
    </ligand>
</feature>
<feature type="binding site" evidence="4">
    <location>
        <begin position="151"/>
        <end position="152"/>
    </location>
    <ligand>
        <name>ATP</name>
        <dbReference type="ChEBI" id="CHEBI:30616"/>
    </ligand>
</feature>